<organism evidence="6 7">
    <name type="scientific">Ventrimonas faecis</name>
    <dbReference type="NCBI Taxonomy" id="3133170"/>
    <lineage>
        <taxon>Bacteria</taxon>
        <taxon>Bacillati</taxon>
        <taxon>Bacillota</taxon>
        <taxon>Clostridia</taxon>
        <taxon>Lachnospirales</taxon>
        <taxon>Lachnospiraceae</taxon>
        <taxon>Ventrimonas</taxon>
    </lineage>
</organism>
<evidence type="ECO:0000313" key="6">
    <source>
        <dbReference type="EMBL" id="MEQ2562220.1"/>
    </source>
</evidence>
<dbReference type="InterPro" id="IPR014743">
    <property type="entry name" value="Cl-channel_core"/>
</dbReference>
<accession>A0ABV1HIT6</accession>
<feature type="transmembrane region" description="Helical" evidence="5">
    <location>
        <begin position="331"/>
        <end position="361"/>
    </location>
</feature>
<dbReference type="InterPro" id="IPR001807">
    <property type="entry name" value="ClC"/>
</dbReference>
<evidence type="ECO:0000256" key="2">
    <source>
        <dbReference type="ARBA" id="ARBA00022692"/>
    </source>
</evidence>
<comment type="caution">
    <text evidence="6">The sequence shown here is derived from an EMBL/GenBank/DDBJ whole genome shotgun (WGS) entry which is preliminary data.</text>
</comment>
<protein>
    <submittedName>
        <fullName evidence="6">Chloride channel protein</fullName>
    </submittedName>
</protein>
<dbReference type="SUPFAM" id="SSF81340">
    <property type="entry name" value="Clc chloride channel"/>
    <property type="match status" value="1"/>
</dbReference>
<feature type="transmembrane region" description="Helical" evidence="5">
    <location>
        <begin position="181"/>
        <end position="201"/>
    </location>
</feature>
<feature type="transmembrane region" description="Helical" evidence="5">
    <location>
        <begin position="54"/>
        <end position="73"/>
    </location>
</feature>
<feature type="transmembrane region" description="Helical" evidence="5">
    <location>
        <begin position="260"/>
        <end position="279"/>
    </location>
</feature>
<proteinExistence type="predicted"/>
<gene>
    <name evidence="6" type="ORF">WMO41_03375</name>
</gene>
<feature type="transmembrane region" description="Helical" evidence="5">
    <location>
        <begin position="299"/>
        <end position="319"/>
    </location>
</feature>
<keyword evidence="3 5" id="KW-1133">Transmembrane helix</keyword>
<keyword evidence="7" id="KW-1185">Reference proteome</keyword>
<comment type="subcellular location">
    <subcellularLocation>
        <location evidence="1">Membrane</location>
        <topology evidence="1">Multi-pass membrane protein</topology>
    </subcellularLocation>
</comment>
<evidence type="ECO:0000313" key="7">
    <source>
        <dbReference type="Proteomes" id="UP001437460"/>
    </source>
</evidence>
<dbReference type="PANTHER" id="PTHR43427:SF12">
    <property type="entry name" value="CHLORIDE TRANSPORTER"/>
    <property type="match status" value="1"/>
</dbReference>
<dbReference type="Proteomes" id="UP001437460">
    <property type="component" value="Unassembled WGS sequence"/>
</dbReference>
<sequence length="422" mass="44828">MNSITTDEKLKPLRQNIHYFLKWTGISLVTGVIVGLVGTLFGHGIQLVTSFWKGHGWTLFLAPFAGLAIVWLYRVSHEEKNKGTDMVIESISAGEDVTAATAPLIFISTLLSHAVSASAGREGAALQLGGSLGNVIGKAIHLDEKDRKIAIMCGMSAGFAALFGTPLAAGVFAMEVISIGVMYYAALVPCLFASFLGAAISGKLGLVPEHYDIGAVPEFGLSGAAFAVLLGILCACVGIFLCVSLHQCGHFYRKYFPNPYLRVVAGAVIFIGLTLLFPSRLYNGSGAQIIERVFEGEAIPVYAFLLKILFTGVALGAGFKGGEIVPTLTVGAAFGYAVALVTGLPVGLCASAGMACLFVSVTNCPVSTMFMAFELFGFSAMPYYSIAVAVCFTLSGYYGLYHSQKFVYSKIRTEFINRKSNE</sequence>
<dbReference type="Pfam" id="PF00654">
    <property type="entry name" value="Voltage_CLC"/>
    <property type="match status" value="1"/>
</dbReference>
<feature type="transmembrane region" description="Helical" evidence="5">
    <location>
        <begin position="20"/>
        <end position="42"/>
    </location>
</feature>
<dbReference type="PANTHER" id="PTHR43427">
    <property type="entry name" value="CHLORIDE CHANNEL PROTEIN CLC-E"/>
    <property type="match status" value="1"/>
</dbReference>
<evidence type="ECO:0000256" key="5">
    <source>
        <dbReference type="SAM" id="Phobius"/>
    </source>
</evidence>
<feature type="transmembrane region" description="Helical" evidence="5">
    <location>
        <begin position="381"/>
        <end position="400"/>
    </location>
</feature>
<dbReference type="Gene3D" id="1.10.3080.10">
    <property type="entry name" value="Clc chloride channel"/>
    <property type="match status" value="1"/>
</dbReference>
<dbReference type="PRINTS" id="PR00762">
    <property type="entry name" value="CLCHANNEL"/>
</dbReference>
<reference evidence="6 7" key="1">
    <citation type="submission" date="2024-03" db="EMBL/GenBank/DDBJ databases">
        <title>Human intestinal bacterial collection.</title>
        <authorList>
            <person name="Pauvert C."/>
            <person name="Hitch T.C.A."/>
            <person name="Clavel T."/>
        </authorList>
    </citation>
    <scope>NUCLEOTIDE SEQUENCE [LARGE SCALE GENOMIC DNA]</scope>
    <source>
        <strain evidence="6 7">CLA-AP-H27</strain>
    </source>
</reference>
<name>A0ABV1HIT6_9FIRM</name>
<keyword evidence="2 5" id="KW-0812">Transmembrane</keyword>
<evidence type="ECO:0000256" key="3">
    <source>
        <dbReference type="ARBA" id="ARBA00022989"/>
    </source>
</evidence>
<dbReference type="RefSeq" id="WP_349228559.1">
    <property type="nucleotide sequence ID" value="NZ_JBBMFJ010000004.1"/>
</dbReference>
<feature type="transmembrane region" description="Helical" evidence="5">
    <location>
        <begin position="221"/>
        <end position="248"/>
    </location>
</feature>
<feature type="transmembrane region" description="Helical" evidence="5">
    <location>
        <begin position="149"/>
        <end position="174"/>
    </location>
</feature>
<keyword evidence="4 5" id="KW-0472">Membrane</keyword>
<dbReference type="EMBL" id="JBBMFJ010000004">
    <property type="protein sequence ID" value="MEQ2562220.1"/>
    <property type="molecule type" value="Genomic_DNA"/>
</dbReference>
<evidence type="ECO:0000256" key="1">
    <source>
        <dbReference type="ARBA" id="ARBA00004141"/>
    </source>
</evidence>
<evidence type="ECO:0000256" key="4">
    <source>
        <dbReference type="ARBA" id="ARBA00023136"/>
    </source>
</evidence>
<dbReference type="InterPro" id="IPR050368">
    <property type="entry name" value="ClC-type_chloride_channel"/>
</dbReference>